<dbReference type="SMART" id="SM00387">
    <property type="entry name" value="HATPase_c"/>
    <property type="match status" value="1"/>
</dbReference>
<keyword evidence="3 7" id="KW-0547">Nucleotide-binding</keyword>
<reference evidence="11" key="1">
    <citation type="submission" date="2017-11" db="EMBL/GenBank/DDBJ databases">
        <authorList>
            <person name="Zhu W."/>
        </authorList>
    </citation>
    <scope>NUCLEOTIDE SEQUENCE [LARGE SCALE GENOMIC DNA]</scope>
    <source>
        <strain evidence="11">CAU 1051</strain>
    </source>
</reference>
<keyword evidence="7" id="KW-0378">Hydrolase</keyword>
<dbReference type="Pfam" id="PF05384">
    <property type="entry name" value="DegS"/>
    <property type="match status" value="1"/>
</dbReference>
<dbReference type="EC" id="2.7.13.3" evidence="7"/>
<dbReference type="Gene3D" id="3.30.565.10">
    <property type="entry name" value="Histidine kinase-like ATPase, C-terminal domain"/>
    <property type="match status" value="1"/>
</dbReference>
<comment type="catalytic activity">
    <reaction evidence="1 7">
        <text>ATP + protein L-histidine = ADP + protein N-phospho-L-histidine.</text>
        <dbReference type="EC" id="2.7.13.3"/>
    </reaction>
</comment>
<dbReference type="InterPro" id="IPR008595">
    <property type="entry name" value="DegS"/>
</dbReference>
<dbReference type="InterPro" id="IPR005467">
    <property type="entry name" value="His_kinase_dom"/>
</dbReference>
<dbReference type="InterPro" id="IPR003594">
    <property type="entry name" value="HATPase_dom"/>
</dbReference>
<evidence type="ECO:0000256" key="4">
    <source>
        <dbReference type="ARBA" id="ARBA00022777"/>
    </source>
</evidence>
<evidence type="ECO:0000256" key="7">
    <source>
        <dbReference type="PIRNR" id="PIRNR003169"/>
    </source>
</evidence>
<comment type="subcellular location">
    <subcellularLocation>
        <location evidence="7">Cytoplasm</location>
    </subcellularLocation>
</comment>
<keyword evidence="11" id="KW-1185">Reference proteome</keyword>
<dbReference type="PIRSF" id="PIRSF003169">
    <property type="entry name" value="STHK_DegS"/>
    <property type="match status" value="1"/>
</dbReference>
<evidence type="ECO:0000256" key="3">
    <source>
        <dbReference type="ARBA" id="ARBA00022741"/>
    </source>
</evidence>
<evidence type="ECO:0000313" key="10">
    <source>
        <dbReference type="EMBL" id="RDW15658.1"/>
    </source>
</evidence>
<organism evidence="10 11">
    <name type="scientific">Oceanobacillus chungangensis</name>
    <dbReference type="NCBI Taxonomy" id="1229152"/>
    <lineage>
        <taxon>Bacteria</taxon>
        <taxon>Bacillati</taxon>
        <taxon>Bacillota</taxon>
        <taxon>Bacilli</taxon>
        <taxon>Bacillales</taxon>
        <taxon>Bacillaceae</taxon>
        <taxon>Oceanobacillus</taxon>
    </lineage>
</organism>
<accession>A0A3D8PK93</accession>
<dbReference type="GO" id="GO:0004721">
    <property type="term" value="F:phosphoprotein phosphatase activity"/>
    <property type="evidence" value="ECO:0007669"/>
    <property type="project" value="UniProtKB-UniRule"/>
</dbReference>
<gene>
    <name evidence="10" type="ORF">CWR45_17955</name>
</gene>
<dbReference type="OrthoDB" id="9781904at2"/>
<dbReference type="AlphaFoldDB" id="A0A3D8PK93"/>
<dbReference type="InterPro" id="IPR016381">
    <property type="entry name" value="Sig_transdc_His_kinase_DegS"/>
</dbReference>
<dbReference type="EC" id="3.1.3.-" evidence="7"/>
<keyword evidence="5 7" id="KW-0067">ATP-binding</keyword>
<name>A0A3D8PK93_9BACI</name>
<protein>
    <recommendedName>
        <fullName evidence="7">Signal transduction histidine-protein kinase/phosphatase DegS</fullName>
        <ecNumber evidence="7">2.7.13.3</ecNumber>
        <ecNumber evidence="7">3.1.3.-</ecNumber>
    </recommendedName>
</protein>
<dbReference type="Pfam" id="PF07730">
    <property type="entry name" value="HisKA_3"/>
    <property type="match status" value="1"/>
</dbReference>
<dbReference type="CDD" id="cd16917">
    <property type="entry name" value="HATPase_UhpB-NarQ-NarX-like"/>
    <property type="match status" value="1"/>
</dbReference>
<dbReference type="Gene3D" id="1.20.5.1930">
    <property type="match status" value="1"/>
</dbReference>
<evidence type="ECO:0000259" key="9">
    <source>
        <dbReference type="PROSITE" id="PS50109"/>
    </source>
</evidence>
<comment type="function">
    <text evidence="7">Member of the two-component regulatory system DegS/DegU, which plays an important role in the transition growth phase.</text>
</comment>
<dbReference type="PROSITE" id="PS50109">
    <property type="entry name" value="HIS_KIN"/>
    <property type="match status" value="1"/>
</dbReference>
<dbReference type="GO" id="GO:0046983">
    <property type="term" value="F:protein dimerization activity"/>
    <property type="evidence" value="ECO:0007669"/>
    <property type="project" value="InterPro"/>
</dbReference>
<dbReference type="EMBL" id="PIOD01000025">
    <property type="protein sequence ID" value="RDW15658.1"/>
    <property type="molecule type" value="Genomic_DNA"/>
</dbReference>
<dbReference type="InterPro" id="IPR011712">
    <property type="entry name" value="Sig_transdc_His_kin_sub3_dim/P"/>
</dbReference>
<keyword evidence="4 7" id="KW-0418">Kinase</keyword>
<dbReference type="GO" id="GO:0005737">
    <property type="term" value="C:cytoplasm"/>
    <property type="evidence" value="ECO:0007669"/>
    <property type="project" value="UniProtKB-SubCell"/>
</dbReference>
<evidence type="ECO:0000313" key="11">
    <source>
        <dbReference type="Proteomes" id="UP000256520"/>
    </source>
</evidence>
<sequence length="379" mass="44172">MAVKISEKALDHVIDEMIGVVENSKDEIFYISEGARTEHEQLVTELKETKEKVLRHIENGDHLEQKVYFSRQRLAEVSKYFDRYTEDQIREVYEKTHKMQTKLAMLRQEEQILREKRDDLERRLINLSKTIERAEGLASKVSVILNYLQDDFKQVNEMIENAKEKQAFGLKIIEAQEEERRKISREIHDGPAQMLANILLRSELVERSYRQGDTEEALAEIRSVRKMIRSSLYEVRRIIYDLRPMALDDLGLVPTIKKYIANIADYNKMKIDFNVIGEETRLNQKYEVAFFRLVQEAVQNAIKHAEAALIQVRLEIRRNNLTMLIKDNGKGFDPKVKNDNSFGLIGMKERVEILDGSLTIDSVIGKGTMIIIRVPYKAV</sequence>
<dbReference type="SUPFAM" id="SSF55874">
    <property type="entry name" value="ATPase domain of HSP90 chaperone/DNA topoisomerase II/histidine kinase"/>
    <property type="match status" value="1"/>
</dbReference>
<dbReference type="InterPro" id="IPR050482">
    <property type="entry name" value="Sensor_HK_TwoCompSys"/>
</dbReference>
<dbReference type="Proteomes" id="UP000256520">
    <property type="component" value="Unassembled WGS sequence"/>
</dbReference>
<dbReference type="GO" id="GO:0005524">
    <property type="term" value="F:ATP binding"/>
    <property type="evidence" value="ECO:0007669"/>
    <property type="project" value="UniProtKB-UniRule"/>
</dbReference>
<proteinExistence type="predicted"/>
<evidence type="ECO:0000256" key="6">
    <source>
        <dbReference type="ARBA" id="ARBA00023012"/>
    </source>
</evidence>
<keyword evidence="7" id="KW-0904">Protein phosphatase</keyword>
<evidence type="ECO:0000256" key="8">
    <source>
        <dbReference type="SAM" id="Coils"/>
    </source>
</evidence>
<dbReference type="RefSeq" id="WP_115751220.1">
    <property type="nucleotide sequence ID" value="NZ_PIOD01000025.1"/>
</dbReference>
<feature type="coiled-coil region" evidence="8">
    <location>
        <begin position="103"/>
        <end position="165"/>
    </location>
</feature>
<evidence type="ECO:0000256" key="2">
    <source>
        <dbReference type="ARBA" id="ARBA00022679"/>
    </source>
</evidence>
<keyword evidence="2 7" id="KW-0808">Transferase</keyword>
<dbReference type="PANTHER" id="PTHR24421">
    <property type="entry name" value="NITRATE/NITRITE SENSOR PROTEIN NARX-RELATED"/>
    <property type="match status" value="1"/>
</dbReference>
<dbReference type="Pfam" id="PF02518">
    <property type="entry name" value="HATPase_c"/>
    <property type="match status" value="1"/>
</dbReference>
<keyword evidence="8" id="KW-0175">Coiled coil</keyword>
<evidence type="ECO:0000256" key="5">
    <source>
        <dbReference type="ARBA" id="ARBA00022840"/>
    </source>
</evidence>
<dbReference type="GO" id="GO:0000155">
    <property type="term" value="F:phosphorelay sensor kinase activity"/>
    <property type="evidence" value="ECO:0007669"/>
    <property type="project" value="UniProtKB-UniRule"/>
</dbReference>
<dbReference type="GO" id="GO:0016020">
    <property type="term" value="C:membrane"/>
    <property type="evidence" value="ECO:0007669"/>
    <property type="project" value="InterPro"/>
</dbReference>
<dbReference type="PANTHER" id="PTHR24421:SF55">
    <property type="entry name" value="SENSOR HISTIDINE KINASE YDFH"/>
    <property type="match status" value="1"/>
</dbReference>
<comment type="caution">
    <text evidence="10">The sequence shown here is derived from an EMBL/GenBank/DDBJ whole genome shotgun (WGS) entry which is preliminary data.</text>
</comment>
<keyword evidence="6 7" id="KW-0902">Two-component regulatory system</keyword>
<dbReference type="InterPro" id="IPR036890">
    <property type="entry name" value="HATPase_C_sf"/>
</dbReference>
<keyword evidence="7" id="KW-0963">Cytoplasm</keyword>
<feature type="domain" description="Histidine kinase" evidence="9">
    <location>
        <begin position="182"/>
        <end position="378"/>
    </location>
</feature>
<evidence type="ECO:0000256" key="1">
    <source>
        <dbReference type="ARBA" id="ARBA00000085"/>
    </source>
</evidence>